<dbReference type="STRING" id="1121485.GCA_000426485_00159"/>
<dbReference type="Pfam" id="PF01841">
    <property type="entry name" value="Transglut_core"/>
    <property type="match status" value="1"/>
</dbReference>
<keyword evidence="4" id="KW-1185">Reference proteome</keyword>
<name>A0A4Y8LD42_9BACT</name>
<dbReference type="RefSeq" id="WP_134435372.1">
    <property type="nucleotide sequence ID" value="NZ_JAWZLG010000034.1"/>
</dbReference>
<evidence type="ECO:0000256" key="1">
    <source>
        <dbReference type="SAM" id="SignalP"/>
    </source>
</evidence>
<feature type="chain" id="PRO_5021503092" description="Transglutaminase-like domain-containing protein" evidence="1">
    <location>
        <begin position="25"/>
        <end position="396"/>
    </location>
</feature>
<dbReference type="OrthoDB" id="9788327at2"/>
<protein>
    <recommendedName>
        <fullName evidence="2">Transglutaminase-like domain-containing protein</fullName>
    </recommendedName>
</protein>
<dbReference type="PANTHER" id="PTHR46333">
    <property type="entry name" value="CYTOKINESIS PROTEIN 3"/>
    <property type="match status" value="1"/>
</dbReference>
<dbReference type="SUPFAM" id="SSF54001">
    <property type="entry name" value="Cysteine proteinases"/>
    <property type="match status" value="1"/>
</dbReference>
<evidence type="ECO:0000259" key="2">
    <source>
        <dbReference type="SMART" id="SM00460"/>
    </source>
</evidence>
<evidence type="ECO:0000313" key="4">
    <source>
        <dbReference type="Proteomes" id="UP000297861"/>
    </source>
</evidence>
<reference evidence="3 4" key="1">
    <citation type="submission" date="2019-03" db="EMBL/GenBank/DDBJ databases">
        <title>San Antonio Military Medical Center submission to MRSN (WRAIR), pending publication.</title>
        <authorList>
            <person name="Blyth D.M."/>
            <person name="Mccarthy S.L."/>
            <person name="Schall S.E."/>
            <person name="Stam J.A."/>
            <person name="Ong A.C."/>
            <person name="Mcgann P.T."/>
        </authorList>
    </citation>
    <scope>NUCLEOTIDE SEQUENCE [LARGE SCALE GENOMIC DNA]</scope>
    <source>
        <strain evidence="3 4">MRSN571793</strain>
    </source>
</reference>
<dbReference type="PANTHER" id="PTHR46333:SF2">
    <property type="entry name" value="CYTOKINESIS PROTEIN 3"/>
    <property type="match status" value="1"/>
</dbReference>
<accession>A0A4Y8LD42</accession>
<comment type="caution">
    <text evidence="3">The sequence shown here is derived from an EMBL/GenBank/DDBJ whole genome shotgun (WGS) entry which is preliminary data.</text>
</comment>
<dbReference type="Gene3D" id="3.10.620.30">
    <property type="match status" value="1"/>
</dbReference>
<dbReference type="InterPro" id="IPR052557">
    <property type="entry name" value="CAP/Cytokinesis_protein"/>
</dbReference>
<proteinExistence type="predicted"/>
<evidence type="ECO:0000313" key="3">
    <source>
        <dbReference type="EMBL" id="TFD98960.1"/>
    </source>
</evidence>
<dbReference type="InterPro" id="IPR002931">
    <property type="entry name" value="Transglutaminase-like"/>
</dbReference>
<dbReference type="EMBL" id="SOML01000001">
    <property type="protein sequence ID" value="TFD98960.1"/>
    <property type="molecule type" value="Genomic_DNA"/>
</dbReference>
<dbReference type="SMART" id="SM00460">
    <property type="entry name" value="TGc"/>
    <property type="match status" value="1"/>
</dbReference>
<gene>
    <name evidence="3" type="ORF">E2605_02415</name>
</gene>
<feature type="signal peptide" evidence="1">
    <location>
        <begin position="1"/>
        <end position="24"/>
    </location>
</feature>
<dbReference type="AlphaFoldDB" id="A0A4Y8LD42"/>
<dbReference type="GO" id="GO:0005737">
    <property type="term" value="C:cytoplasm"/>
    <property type="evidence" value="ECO:0007669"/>
    <property type="project" value="TreeGrafter"/>
</dbReference>
<dbReference type="InterPro" id="IPR038765">
    <property type="entry name" value="Papain-like_cys_pep_sf"/>
</dbReference>
<sequence>MNGKKNTFLLLLFIVVTGSLTAQKKETNRYTKVDNLVAQISSDQGESVKSLSDFIKSTFDNEEDRIRAIFSWIAFNIAYDTDNMFNVDINETDQDKIFKALKNKRGICENYSLLFDTLCCNVGIQAEIIQGYTKQNDIVDNLPHSWNAANINNKWYLFDPTWGAGGVKDGKFTKQLNDRYYKVESSEMIKTHMPFDYLWQFLEYPVNTAEFYAGVTKGDKKRGMFTFTDSIAVYNSQTKNDQLKSVVYRVEKNGIKNMMTIEFLKRIKTEIENNRINMVADQYNAAIDNYNGGIKLFNEFINYRNNKFSPQKEDSEIQRMLDSAMEKLNMSKKQLLEVKIMGNRAGVSVDDVINSNEQALTALMEQQEWLKSYFKKNKLARKLMFQKVSWFGIPLN</sequence>
<feature type="domain" description="Transglutaminase-like" evidence="2">
    <location>
        <begin position="100"/>
        <end position="162"/>
    </location>
</feature>
<organism evidence="3 4">
    <name type="scientific">Dysgonomonas capnocytophagoides</name>
    <dbReference type="NCBI Taxonomy" id="45254"/>
    <lineage>
        <taxon>Bacteria</taxon>
        <taxon>Pseudomonadati</taxon>
        <taxon>Bacteroidota</taxon>
        <taxon>Bacteroidia</taxon>
        <taxon>Bacteroidales</taxon>
        <taxon>Dysgonomonadaceae</taxon>
        <taxon>Dysgonomonas</taxon>
    </lineage>
</organism>
<keyword evidence="1" id="KW-0732">Signal</keyword>
<dbReference type="Proteomes" id="UP000297861">
    <property type="component" value="Unassembled WGS sequence"/>
</dbReference>